<dbReference type="Proteomes" id="UP000534783">
    <property type="component" value="Unassembled WGS sequence"/>
</dbReference>
<protein>
    <submittedName>
        <fullName evidence="2">Hemerythrin</fullName>
    </submittedName>
</protein>
<dbReference type="CDD" id="cd12108">
    <property type="entry name" value="Hr-like"/>
    <property type="match status" value="1"/>
</dbReference>
<accession>A0A7X6DSM3</accession>
<dbReference type="GO" id="GO:0005886">
    <property type="term" value="C:plasma membrane"/>
    <property type="evidence" value="ECO:0007669"/>
    <property type="project" value="TreeGrafter"/>
</dbReference>
<evidence type="ECO:0000313" key="2">
    <source>
        <dbReference type="EMBL" id="NKE72657.1"/>
    </source>
</evidence>
<dbReference type="PANTHER" id="PTHR39966">
    <property type="entry name" value="BLL2471 PROTEIN-RELATED"/>
    <property type="match status" value="1"/>
</dbReference>
<evidence type="ECO:0000259" key="1">
    <source>
        <dbReference type="Pfam" id="PF01814"/>
    </source>
</evidence>
<dbReference type="RefSeq" id="WP_168062520.1">
    <property type="nucleotide sequence ID" value="NZ_VTOW01000003.1"/>
</dbReference>
<organism evidence="2 3">
    <name type="scientific">Candidatus Manganitrophus noduliformans</name>
    <dbReference type="NCBI Taxonomy" id="2606439"/>
    <lineage>
        <taxon>Bacteria</taxon>
        <taxon>Pseudomonadati</taxon>
        <taxon>Nitrospirota</taxon>
        <taxon>Nitrospiria</taxon>
        <taxon>Candidatus Troglogloeales</taxon>
        <taxon>Candidatus Manganitrophaceae</taxon>
        <taxon>Candidatus Manganitrophus</taxon>
    </lineage>
</organism>
<feature type="domain" description="Hemerythrin-like" evidence="1">
    <location>
        <begin position="3"/>
        <end position="139"/>
    </location>
</feature>
<name>A0A7X6DSM3_9BACT</name>
<evidence type="ECO:0000313" key="3">
    <source>
        <dbReference type="Proteomes" id="UP000534783"/>
    </source>
</evidence>
<dbReference type="Gene3D" id="1.20.120.520">
    <property type="entry name" value="nmb1532 protein domain like"/>
    <property type="match status" value="1"/>
</dbReference>
<dbReference type="Pfam" id="PF01814">
    <property type="entry name" value="Hemerythrin"/>
    <property type="match status" value="1"/>
</dbReference>
<keyword evidence="3" id="KW-1185">Reference proteome</keyword>
<comment type="caution">
    <text evidence="2">The sequence shown here is derived from an EMBL/GenBank/DDBJ whole genome shotgun (WGS) entry which is preliminary data.</text>
</comment>
<dbReference type="PANTHER" id="PTHR39966:SF1">
    <property type="entry name" value="HEMERYTHRIN-LIKE DOMAIN-CONTAINING PROTEIN"/>
    <property type="match status" value="1"/>
</dbReference>
<dbReference type="EMBL" id="VTOW01000003">
    <property type="protein sequence ID" value="NKE72657.1"/>
    <property type="molecule type" value="Genomic_DNA"/>
</dbReference>
<reference evidence="2 3" key="1">
    <citation type="journal article" date="2020" name="Nature">
        <title>Bacterial chemolithoautotrophy via manganese oxidation.</title>
        <authorList>
            <person name="Yu H."/>
            <person name="Leadbetter J.R."/>
        </authorList>
    </citation>
    <scope>NUCLEOTIDE SEQUENCE [LARGE SCALE GENOMIC DNA]</scope>
    <source>
        <strain evidence="2 3">Mn-1</strain>
    </source>
</reference>
<gene>
    <name evidence="2" type="ORF">MNODULE_18050</name>
</gene>
<dbReference type="AlphaFoldDB" id="A0A7X6DSM3"/>
<dbReference type="InterPro" id="IPR012312">
    <property type="entry name" value="Hemerythrin-like"/>
</dbReference>
<sequence length="184" mass="20887">MKPTDQLKKEHEAILLLLRVLDKVAARLEAGERVDATDLDRMLEFIRIFADRCHHGKEETFLFPALEEAGMPREGGPVGVMLQEHDQGRRYVEALSKAVAGYQADDPEAAASFAASARSYIQHLTQHIEKENHILFPMADRFLSDGKQKALLNAFDRIEEEVVGKGKHEEFHLLLDHLSEVYLK</sequence>
<proteinExistence type="predicted"/>